<evidence type="ECO:0000256" key="8">
    <source>
        <dbReference type="ARBA" id="ARBA00023163"/>
    </source>
</evidence>
<dbReference type="GO" id="GO:0006352">
    <property type="term" value="P:DNA-templated transcription initiation"/>
    <property type="evidence" value="ECO:0007669"/>
    <property type="project" value="InterPro"/>
</dbReference>
<dbReference type="PRINTS" id="PR00045">
    <property type="entry name" value="SIGMA54FCT"/>
</dbReference>
<dbReference type="GO" id="GO:0000428">
    <property type="term" value="C:DNA-directed RNA polymerase complex"/>
    <property type="evidence" value="ECO:0007669"/>
    <property type="project" value="UniProtKB-KW"/>
</dbReference>
<keyword evidence="7 9" id="KW-0238">DNA-binding</keyword>
<name>A0A1N6HH70_9RHOB</name>
<comment type="function">
    <text evidence="9">Sigma factors are initiation factors that promote the attachment of RNA polymerase to specific initiation sites and are then released.</text>
</comment>
<dbReference type="GO" id="GO:0001216">
    <property type="term" value="F:DNA-binding transcription activator activity"/>
    <property type="evidence" value="ECO:0007669"/>
    <property type="project" value="InterPro"/>
</dbReference>
<keyword evidence="3 9" id="KW-0808">Transferase</keyword>
<dbReference type="OrthoDB" id="9814402at2"/>
<reference evidence="13" key="1">
    <citation type="submission" date="2016-11" db="EMBL/GenBank/DDBJ databases">
        <authorList>
            <person name="Varghese N."/>
            <person name="Submissions S."/>
        </authorList>
    </citation>
    <scope>NUCLEOTIDE SEQUENCE [LARGE SCALE GENOMIC DNA]</scope>
    <source>
        <strain evidence="13">DSM 29440</strain>
    </source>
</reference>
<dbReference type="Pfam" id="PF00309">
    <property type="entry name" value="Sigma54_AID"/>
    <property type="match status" value="1"/>
</dbReference>
<feature type="domain" description="RNA polymerase sigma factor 54 core-binding" evidence="11">
    <location>
        <begin position="74"/>
        <end position="258"/>
    </location>
</feature>
<evidence type="ECO:0000256" key="1">
    <source>
        <dbReference type="ARBA" id="ARBA00008798"/>
    </source>
</evidence>
<dbReference type="STRING" id="1217970.SAMN05444002_3369"/>
<sequence>MSGPGPRLQLRQSQRLALSPAMQQSVGLLALSGASLEEMIAEAADENPFLVYTPVESASSDSGALLSPYDVALQTVAARPSLGEHLCGQIALMDLQADVAEAAMRLAYDLDESGFFTQADPRAVALEHGLREPLALKAIRAVQACDPVGVGAFNLTECIRLQLVEAGLSTARIQLVLSGLAYFTKGQTNLIGPALGLTQAETEEITALVRSLDPAPGRAFDVADPIIRVPELLVTETAAGQVNVELVNDHAPRLAIDSALAAARDGMGSSALAEAKSLIAAVRYRGKTLLQVARAVIAVQSAYFAGKSTAFVPLTRSAIADQLGLHKSTVGRTISDKTLLWRGQIVEFDSLFPAALEGTGGRAVSSHAAQLAIARVVASETAEAVLSDDQICTRLREDGVDMSRRTVAKYRKCLNIPSSSKRRRLLTRSAEPSRSR</sequence>
<evidence type="ECO:0000256" key="2">
    <source>
        <dbReference type="ARBA" id="ARBA00022478"/>
    </source>
</evidence>
<evidence type="ECO:0000256" key="3">
    <source>
        <dbReference type="ARBA" id="ARBA00022679"/>
    </source>
</evidence>
<dbReference type="Gene3D" id="1.10.10.60">
    <property type="entry name" value="Homeodomain-like"/>
    <property type="match status" value="1"/>
</dbReference>
<dbReference type="PIRSF" id="PIRSF000774">
    <property type="entry name" value="RpoN"/>
    <property type="match status" value="1"/>
</dbReference>
<dbReference type="PROSITE" id="PS00718">
    <property type="entry name" value="SIGMA54_2"/>
    <property type="match status" value="1"/>
</dbReference>
<keyword evidence="4 9" id="KW-0548">Nucleotidyltransferase</keyword>
<dbReference type="InterPro" id="IPR007046">
    <property type="entry name" value="RNA_pol_sigma_54_core-bd"/>
</dbReference>
<gene>
    <name evidence="12" type="ORF">SAMN05444002_3369</name>
</gene>
<dbReference type="Pfam" id="PF04963">
    <property type="entry name" value="Sigma54_CBD"/>
    <property type="match status" value="1"/>
</dbReference>
<keyword evidence="6 9" id="KW-0731">Sigma factor</keyword>
<dbReference type="InterPro" id="IPR007634">
    <property type="entry name" value="RNA_pol_sigma_54_DNA-bd"/>
</dbReference>
<dbReference type="PANTHER" id="PTHR32248:SF4">
    <property type="entry name" value="RNA POLYMERASE SIGMA-54 FACTOR"/>
    <property type="match status" value="1"/>
</dbReference>
<evidence type="ECO:0000256" key="9">
    <source>
        <dbReference type="PIRNR" id="PIRNR000774"/>
    </source>
</evidence>
<dbReference type="EMBL" id="FSRL01000001">
    <property type="protein sequence ID" value="SIO19076.1"/>
    <property type="molecule type" value="Genomic_DNA"/>
</dbReference>
<evidence type="ECO:0000256" key="5">
    <source>
        <dbReference type="ARBA" id="ARBA00023015"/>
    </source>
</evidence>
<keyword evidence="5 9" id="KW-0805">Transcription regulation</keyword>
<keyword evidence="2 9" id="KW-0240">DNA-directed RNA polymerase</keyword>
<dbReference type="GO" id="GO:0016779">
    <property type="term" value="F:nucleotidyltransferase activity"/>
    <property type="evidence" value="ECO:0007669"/>
    <property type="project" value="UniProtKB-KW"/>
</dbReference>
<evidence type="ECO:0000256" key="4">
    <source>
        <dbReference type="ARBA" id="ARBA00022695"/>
    </source>
</evidence>
<dbReference type="GO" id="GO:0016987">
    <property type="term" value="F:sigma factor activity"/>
    <property type="evidence" value="ECO:0007669"/>
    <property type="project" value="UniProtKB-KW"/>
</dbReference>
<keyword evidence="8 9" id="KW-0804">Transcription</keyword>
<dbReference type="Proteomes" id="UP000184932">
    <property type="component" value="Unassembled WGS sequence"/>
</dbReference>
<protein>
    <recommendedName>
        <fullName evidence="9">RNA polymerase sigma-54 factor</fullName>
    </recommendedName>
</protein>
<dbReference type="GO" id="GO:0003677">
    <property type="term" value="F:DNA binding"/>
    <property type="evidence" value="ECO:0007669"/>
    <property type="project" value="UniProtKB-KW"/>
</dbReference>
<proteinExistence type="inferred from homology"/>
<organism evidence="12 13">
    <name type="scientific">Vannielia litorea</name>
    <dbReference type="NCBI Taxonomy" id="1217970"/>
    <lineage>
        <taxon>Bacteria</taxon>
        <taxon>Pseudomonadati</taxon>
        <taxon>Pseudomonadota</taxon>
        <taxon>Alphaproteobacteria</taxon>
        <taxon>Rhodobacterales</taxon>
        <taxon>Paracoccaceae</taxon>
        <taxon>Vannielia</taxon>
    </lineage>
</organism>
<dbReference type="RefSeq" id="WP_074257277.1">
    <property type="nucleotide sequence ID" value="NZ_FSRL01000001.1"/>
</dbReference>
<evidence type="ECO:0000259" key="11">
    <source>
        <dbReference type="Pfam" id="PF04963"/>
    </source>
</evidence>
<evidence type="ECO:0000256" key="6">
    <source>
        <dbReference type="ARBA" id="ARBA00023082"/>
    </source>
</evidence>
<dbReference type="InterPro" id="IPR038709">
    <property type="entry name" value="RpoN_core-bd_sf"/>
</dbReference>
<dbReference type="InterPro" id="IPR000394">
    <property type="entry name" value="RNA_pol_sigma_54"/>
</dbReference>
<keyword evidence="13" id="KW-1185">Reference proteome</keyword>
<dbReference type="Pfam" id="PF04552">
    <property type="entry name" value="Sigma54_DBD"/>
    <property type="match status" value="1"/>
</dbReference>
<evidence type="ECO:0000313" key="13">
    <source>
        <dbReference type="Proteomes" id="UP000184932"/>
    </source>
</evidence>
<dbReference type="PROSITE" id="PS50044">
    <property type="entry name" value="SIGMA54_3"/>
    <property type="match status" value="1"/>
</dbReference>
<dbReference type="AlphaFoldDB" id="A0A1N6HH70"/>
<feature type="domain" description="RNA polymerase sigma factor 54 DNA-binding" evidence="10">
    <location>
        <begin position="270"/>
        <end position="424"/>
    </location>
</feature>
<comment type="similarity">
    <text evidence="1 9">Belongs to the sigma-54 factor family.</text>
</comment>
<dbReference type="Gene3D" id="1.10.10.1330">
    <property type="entry name" value="RNA polymerase sigma-54 factor, core-binding domain"/>
    <property type="match status" value="1"/>
</dbReference>
<evidence type="ECO:0000256" key="7">
    <source>
        <dbReference type="ARBA" id="ARBA00023125"/>
    </source>
</evidence>
<accession>A0A1N6HH70</accession>
<evidence type="ECO:0000259" key="10">
    <source>
        <dbReference type="Pfam" id="PF04552"/>
    </source>
</evidence>
<dbReference type="PANTHER" id="PTHR32248">
    <property type="entry name" value="RNA POLYMERASE SIGMA-54 FACTOR"/>
    <property type="match status" value="1"/>
</dbReference>
<evidence type="ECO:0000313" key="12">
    <source>
        <dbReference type="EMBL" id="SIO19076.1"/>
    </source>
</evidence>